<feature type="region of interest" description="Disordered" evidence="1">
    <location>
        <begin position="43"/>
        <end position="122"/>
    </location>
</feature>
<feature type="region of interest" description="Disordered" evidence="1">
    <location>
        <begin position="140"/>
        <end position="159"/>
    </location>
</feature>
<dbReference type="AlphaFoldDB" id="A0A0E9NN36"/>
<evidence type="ECO:0000256" key="1">
    <source>
        <dbReference type="SAM" id="MobiDB-lite"/>
    </source>
</evidence>
<sequence>MSSNFRAHVTPLCSRTVISFIGPAVNAEMEVELERATAELERACAEEEKKKKKKAEEARRYRAAEEEKKKQERKREHQAREARERYQRMRRSDGDSRQMPREGDSHASKRARFDRDAQSSGFPDLKIFSKAADHTLAVTASLTRPLKSPTSTPELTAVP</sequence>
<dbReference type="Proteomes" id="UP000033140">
    <property type="component" value="Unassembled WGS sequence"/>
</dbReference>
<protein>
    <submittedName>
        <fullName evidence="2">Uncharacterized protein</fullName>
    </submittedName>
</protein>
<comment type="caution">
    <text evidence="2">The sequence shown here is derived from an EMBL/GenBank/DDBJ whole genome shotgun (WGS) entry which is preliminary data.</text>
</comment>
<gene>
    <name evidence="2" type="ORF">G7K_5397-t1</name>
</gene>
<organism evidence="2 3">
    <name type="scientific">Saitoella complicata (strain BCRC 22490 / CBS 7301 / JCM 7358 / NBRC 10748 / NRRL Y-17804)</name>
    <dbReference type="NCBI Taxonomy" id="698492"/>
    <lineage>
        <taxon>Eukaryota</taxon>
        <taxon>Fungi</taxon>
        <taxon>Dikarya</taxon>
        <taxon>Ascomycota</taxon>
        <taxon>Taphrinomycotina</taxon>
        <taxon>Taphrinomycotina incertae sedis</taxon>
        <taxon>Saitoella</taxon>
    </lineage>
</organism>
<name>A0A0E9NN36_SAICN</name>
<accession>A0A0E9NN36</accession>
<evidence type="ECO:0000313" key="3">
    <source>
        <dbReference type="Proteomes" id="UP000033140"/>
    </source>
</evidence>
<reference evidence="2 3" key="1">
    <citation type="journal article" date="2011" name="J. Gen. Appl. Microbiol.">
        <title>Draft genome sequencing of the enigmatic yeast Saitoella complicata.</title>
        <authorList>
            <person name="Nishida H."/>
            <person name="Hamamoto M."/>
            <person name="Sugiyama J."/>
        </authorList>
    </citation>
    <scope>NUCLEOTIDE SEQUENCE [LARGE SCALE GENOMIC DNA]</scope>
    <source>
        <strain evidence="2 3">NRRL Y-17804</strain>
    </source>
</reference>
<proteinExistence type="predicted"/>
<feature type="compositionally biased region" description="Basic and acidic residues" evidence="1">
    <location>
        <begin position="43"/>
        <end position="117"/>
    </location>
</feature>
<dbReference type="EMBL" id="BACD03000044">
    <property type="protein sequence ID" value="GAO51292.1"/>
    <property type="molecule type" value="Genomic_DNA"/>
</dbReference>
<keyword evidence="3" id="KW-1185">Reference proteome</keyword>
<reference evidence="2 3" key="3">
    <citation type="journal article" date="2015" name="Genome Announc.">
        <title>Draft Genome Sequence of the Archiascomycetous Yeast Saitoella complicata.</title>
        <authorList>
            <person name="Yamauchi K."/>
            <person name="Kondo S."/>
            <person name="Hamamoto M."/>
            <person name="Takahashi Y."/>
            <person name="Ogura Y."/>
            <person name="Hayashi T."/>
            <person name="Nishida H."/>
        </authorList>
    </citation>
    <scope>NUCLEOTIDE SEQUENCE [LARGE SCALE GENOMIC DNA]</scope>
    <source>
        <strain evidence="2 3">NRRL Y-17804</strain>
    </source>
</reference>
<evidence type="ECO:0000313" key="2">
    <source>
        <dbReference type="EMBL" id="GAO51292.1"/>
    </source>
</evidence>
<reference evidence="2 3" key="2">
    <citation type="journal article" date="2014" name="J. Gen. Appl. Microbiol.">
        <title>The early diverging ascomycetous budding yeast Saitoella complicata has three histone deacetylases belonging to the Clr6, Hos2, and Rpd3 lineages.</title>
        <authorList>
            <person name="Nishida H."/>
            <person name="Matsumoto T."/>
            <person name="Kondo S."/>
            <person name="Hamamoto M."/>
            <person name="Yoshikawa H."/>
        </authorList>
    </citation>
    <scope>NUCLEOTIDE SEQUENCE [LARGE SCALE GENOMIC DNA]</scope>
    <source>
        <strain evidence="2 3">NRRL Y-17804</strain>
    </source>
</reference>